<dbReference type="AlphaFoldDB" id="A0A2U3P8T8"/>
<gene>
    <name evidence="1" type="ORF">MNAB215_2373</name>
</gene>
<protein>
    <submittedName>
        <fullName evidence="1">Uncharacterized protein</fullName>
    </submittedName>
</protein>
<name>A0A2U3P8T8_9MYCO</name>
<organism evidence="1 2">
    <name type="scientific">Mycobacterium numidiamassiliense</name>
    <dbReference type="NCBI Taxonomy" id="1841861"/>
    <lineage>
        <taxon>Bacteria</taxon>
        <taxon>Bacillati</taxon>
        <taxon>Actinomycetota</taxon>
        <taxon>Actinomycetes</taxon>
        <taxon>Mycobacteriales</taxon>
        <taxon>Mycobacteriaceae</taxon>
        <taxon>Mycobacterium</taxon>
    </lineage>
</organism>
<evidence type="ECO:0000313" key="2">
    <source>
        <dbReference type="Proteomes" id="UP000240424"/>
    </source>
</evidence>
<dbReference type="EMBL" id="FUEZ01000004">
    <property type="protein sequence ID" value="SPM40177.1"/>
    <property type="molecule type" value="Genomic_DNA"/>
</dbReference>
<dbReference type="Proteomes" id="UP000240424">
    <property type="component" value="Unassembled WGS sequence"/>
</dbReference>
<proteinExistence type="predicted"/>
<dbReference type="STRING" id="1841861.GCA_900157365_00690"/>
<keyword evidence="2" id="KW-1185">Reference proteome</keyword>
<feature type="non-terminal residue" evidence="1">
    <location>
        <position position="1"/>
    </location>
</feature>
<accession>A0A2U3P8T8</accession>
<sequence length="74" mass="7957">VVGIVVVVLLAVLAIPIKARCGAPGLSCASALDPNGYVHYYYEVEPLGVFLAEIFTGTNIRVFYQSGEDLEKAR</sequence>
<reference evidence="1 2" key="1">
    <citation type="submission" date="2017-01" db="EMBL/GenBank/DDBJ databases">
        <authorList>
            <consortium name="Urmite Genomes"/>
        </authorList>
    </citation>
    <scope>NUCLEOTIDE SEQUENCE [LARGE SCALE GENOMIC DNA]</scope>
    <source>
        <strain evidence="1 2">AB215</strain>
    </source>
</reference>
<evidence type="ECO:0000313" key="1">
    <source>
        <dbReference type="EMBL" id="SPM40177.1"/>
    </source>
</evidence>